<reference evidence="1" key="2">
    <citation type="submission" date="2021-04" db="EMBL/GenBank/DDBJ databases">
        <authorList>
            <person name="Gilroy R."/>
        </authorList>
    </citation>
    <scope>NUCLEOTIDE SEQUENCE</scope>
    <source>
        <strain evidence="1">CHK188-5543</strain>
    </source>
</reference>
<dbReference type="PANTHER" id="PTHR10443:SF12">
    <property type="entry name" value="DIPEPTIDASE"/>
    <property type="match status" value="1"/>
</dbReference>
<keyword evidence="1" id="KW-0224">Dipeptidase</keyword>
<organism evidence="1 2">
    <name type="scientific">Candidatus Anaerotruncus excrementipullorum</name>
    <dbReference type="NCBI Taxonomy" id="2838465"/>
    <lineage>
        <taxon>Bacteria</taxon>
        <taxon>Bacillati</taxon>
        <taxon>Bacillota</taxon>
        <taxon>Clostridia</taxon>
        <taxon>Eubacteriales</taxon>
        <taxon>Oscillospiraceae</taxon>
        <taxon>Anaerotruncus</taxon>
    </lineage>
</organism>
<dbReference type="Proteomes" id="UP000886800">
    <property type="component" value="Unassembled WGS sequence"/>
</dbReference>
<evidence type="ECO:0000313" key="1">
    <source>
        <dbReference type="EMBL" id="HIX65644.1"/>
    </source>
</evidence>
<dbReference type="SUPFAM" id="SSF51556">
    <property type="entry name" value="Metallo-dependent hydrolases"/>
    <property type="match status" value="1"/>
</dbReference>
<dbReference type="EC" id="3.4.13.-" evidence="1"/>
<gene>
    <name evidence="1" type="ORF">H9736_05280</name>
</gene>
<dbReference type="InterPro" id="IPR032466">
    <property type="entry name" value="Metal_Hydrolase"/>
</dbReference>
<dbReference type="PROSITE" id="PS51365">
    <property type="entry name" value="RENAL_DIPEPTIDASE_2"/>
    <property type="match status" value="1"/>
</dbReference>
<dbReference type="Gene3D" id="3.20.20.140">
    <property type="entry name" value="Metal-dependent hydrolases"/>
    <property type="match status" value="1"/>
</dbReference>
<dbReference type="GO" id="GO:0070573">
    <property type="term" value="F:metallodipeptidase activity"/>
    <property type="evidence" value="ECO:0007669"/>
    <property type="project" value="InterPro"/>
</dbReference>
<protein>
    <submittedName>
        <fullName evidence="1">Membrane dipeptidase</fullName>
        <ecNumber evidence="1">3.4.13.-</ecNumber>
    </submittedName>
</protein>
<proteinExistence type="predicted"/>
<dbReference type="GO" id="GO:0006508">
    <property type="term" value="P:proteolysis"/>
    <property type="evidence" value="ECO:0007669"/>
    <property type="project" value="InterPro"/>
</dbReference>
<keyword evidence="1" id="KW-0378">Hydrolase</keyword>
<evidence type="ECO:0000313" key="2">
    <source>
        <dbReference type="Proteomes" id="UP000886800"/>
    </source>
</evidence>
<name>A0A9D1WR96_9FIRM</name>
<accession>A0A9D1WR96</accession>
<sequence>MYLFDLHCDTITRLHDGVRLQPGDRSLCQNAAHLSLEGMSGFSWAQCFAIFIPDEKRGRAAADYFEACYAFFCAQLAENAGRIAQARTAGQVQSLLAAGKAAALLTVEGGAVLGGRLEGVDRLASCGVKLLTLTWNGPNELGSGNAAPDRGLTPFGRAAVARLEERGIGVDVSHLNDRGFWELSEVARRPFVASHSNARAVCPHPRNLTDAQIRRLVQVGGLVGLNYHAPFLAEDGRPAFRDLAAHIRHFLDLGAQDILALGSDYDGSDPPDWLLPVGKLETLYRQVAKEFGGQLAEQLFFQNAMAFWKRFEAGR</sequence>
<dbReference type="AlphaFoldDB" id="A0A9D1WR96"/>
<dbReference type="PANTHER" id="PTHR10443">
    <property type="entry name" value="MICROSOMAL DIPEPTIDASE"/>
    <property type="match status" value="1"/>
</dbReference>
<comment type="caution">
    <text evidence="1">The sequence shown here is derived from an EMBL/GenBank/DDBJ whole genome shotgun (WGS) entry which is preliminary data.</text>
</comment>
<reference evidence="1" key="1">
    <citation type="journal article" date="2021" name="PeerJ">
        <title>Extensive microbial diversity within the chicken gut microbiome revealed by metagenomics and culture.</title>
        <authorList>
            <person name="Gilroy R."/>
            <person name="Ravi A."/>
            <person name="Getino M."/>
            <person name="Pursley I."/>
            <person name="Horton D.L."/>
            <person name="Alikhan N.F."/>
            <person name="Baker D."/>
            <person name="Gharbi K."/>
            <person name="Hall N."/>
            <person name="Watson M."/>
            <person name="Adriaenssens E.M."/>
            <person name="Foster-Nyarko E."/>
            <person name="Jarju S."/>
            <person name="Secka A."/>
            <person name="Antonio M."/>
            <person name="Oren A."/>
            <person name="Chaudhuri R.R."/>
            <person name="La Ragione R."/>
            <person name="Hildebrand F."/>
            <person name="Pallen M.J."/>
        </authorList>
    </citation>
    <scope>NUCLEOTIDE SEQUENCE</scope>
    <source>
        <strain evidence="1">CHK188-5543</strain>
    </source>
</reference>
<dbReference type="EMBL" id="DXES01000119">
    <property type="protein sequence ID" value="HIX65644.1"/>
    <property type="molecule type" value="Genomic_DNA"/>
</dbReference>
<keyword evidence="1" id="KW-0645">Protease</keyword>
<dbReference type="Pfam" id="PF01244">
    <property type="entry name" value="Peptidase_M19"/>
    <property type="match status" value="1"/>
</dbReference>
<dbReference type="InterPro" id="IPR008257">
    <property type="entry name" value="Pept_M19"/>
</dbReference>